<evidence type="ECO:0000313" key="3">
    <source>
        <dbReference type="Proteomes" id="UP000266292"/>
    </source>
</evidence>
<keyword evidence="3" id="KW-1185">Reference proteome</keyword>
<feature type="domain" description="HTH cro/C1-type" evidence="1">
    <location>
        <begin position="12"/>
        <end position="67"/>
    </location>
</feature>
<protein>
    <submittedName>
        <fullName evidence="2">Transcriptional regulator</fullName>
    </submittedName>
</protein>
<dbReference type="STRING" id="709015.GCA_000472485_00016"/>
<dbReference type="RefSeq" id="WP_025603789.1">
    <property type="nucleotide sequence ID" value="NZ_CP021236.1"/>
</dbReference>
<dbReference type="SMART" id="SM00530">
    <property type="entry name" value="HTH_XRE"/>
    <property type="match status" value="1"/>
</dbReference>
<name>A0A1X9YYU0_9BACT</name>
<dbReference type="AlphaFoldDB" id="A0A1X9YYU0"/>
<organism evidence="2 3">
    <name type="scientific">Pontibacter actiniarum</name>
    <dbReference type="NCBI Taxonomy" id="323450"/>
    <lineage>
        <taxon>Bacteria</taxon>
        <taxon>Pseudomonadati</taxon>
        <taxon>Bacteroidota</taxon>
        <taxon>Cytophagia</taxon>
        <taxon>Cytophagales</taxon>
        <taxon>Hymenobacteraceae</taxon>
        <taxon>Pontibacter</taxon>
    </lineage>
</organism>
<dbReference type="OrthoDB" id="5446846at2"/>
<dbReference type="SUPFAM" id="SSF47413">
    <property type="entry name" value="lambda repressor-like DNA-binding domains"/>
    <property type="match status" value="1"/>
</dbReference>
<keyword evidence="2" id="KW-0614">Plasmid</keyword>
<gene>
    <name evidence="2" type="ORF">CA264_21040</name>
</gene>
<dbReference type="GO" id="GO:0003677">
    <property type="term" value="F:DNA binding"/>
    <property type="evidence" value="ECO:0007669"/>
    <property type="project" value="InterPro"/>
</dbReference>
<geneLocation type="plasmid" evidence="2 3">
    <name>unnamed</name>
</geneLocation>
<proteinExistence type="predicted"/>
<reference evidence="3" key="1">
    <citation type="submission" date="2017-05" db="EMBL/GenBank/DDBJ databases">
        <authorList>
            <person name="Ray J."/>
            <person name="Price M."/>
            <person name="Deutschbauer A."/>
        </authorList>
    </citation>
    <scope>NUCLEOTIDE SEQUENCE [LARGE SCALE GENOMIC DNA]</scope>
    <source>
        <strain evidence="3">DSM 19842</strain>
        <plasmid evidence="3">unnamed</plasmid>
    </source>
</reference>
<dbReference type="CDD" id="cd00093">
    <property type="entry name" value="HTH_XRE"/>
    <property type="match status" value="1"/>
</dbReference>
<evidence type="ECO:0000313" key="2">
    <source>
        <dbReference type="EMBL" id="ARS38039.1"/>
    </source>
</evidence>
<dbReference type="KEGG" id="pact:CA264_21040"/>
<accession>A0A1X9YYU0</accession>
<dbReference type="InterPro" id="IPR010982">
    <property type="entry name" value="Lambda_DNA-bd_dom_sf"/>
</dbReference>
<dbReference type="PROSITE" id="PS50943">
    <property type="entry name" value="HTH_CROC1"/>
    <property type="match status" value="1"/>
</dbReference>
<evidence type="ECO:0000259" key="1">
    <source>
        <dbReference type="PROSITE" id="PS50943"/>
    </source>
</evidence>
<dbReference type="Proteomes" id="UP000266292">
    <property type="component" value="Plasmid unnamed"/>
</dbReference>
<dbReference type="Gene3D" id="1.10.260.40">
    <property type="entry name" value="lambda repressor-like DNA-binding domains"/>
    <property type="match status" value="1"/>
</dbReference>
<dbReference type="InterPro" id="IPR001387">
    <property type="entry name" value="Cro/C1-type_HTH"/>
</dbReference>
<dbReference type="Pfam" id="PF01381">
    <property type="entry name" value="HTH_3"/>
    <property type="match status" value="1"/>
</dbReference>
<sequence length="116" mass="13196">MSVSIQELGQRLKLLRKQLDLSQESLAESMGVNQNQISRLENGVGGTIELLLLLFSFYSNHFHVDLLFSDNFDILEKHEKLSNSHSLNSIAVEKLKLVQSEFSTQIEEVIRLLDVP</sequence>
<dbReference type="EMBL" id="CP021236">
    <property type="protein sequence ID" value="ARS38039.1"/>
    <property type="molecule type" value="Genomic_DNA"/>
</dbReference>